<dbReference type="HOGENOM" id="CLU_1761752_0_0_1"/>
<proteinExistence type="predicted"/>
<name>A0A0E0L1Y1_ORYPU</name>
<feature type="region of interest" description="Disordered" evidence="1">
    <location>
        <begin position="1"/>
        <end position="115"/>
    </location>
</feature>
<feature type="compositionally biased region" description="Low complexity" evidence="1">
    <location>
        <begin position="17"/>
        <end position="38"/>
    </location>
</feature>
<accession>A0A0E0L1Y1</accession>
<dbReference type="GO" id="GO:0005634">
    <property type="term" value="C:nucleus"/>
    <property type="evidence" value="ECO:0007669"/>
    <property type="project" value="TreeGrafter"/>
</dbReference>
<feature type="compositionally biased region" description="Low complexity" evidence="1">
    <location>
        <begin position="103"/>
        <end position="115"/>
    </location>
</feature>
<protein>
    <submittedName>
        <fullName evidence="2">Uncharacterized protein</fullName>
    </submittedName>
</protein>
<sequence length="148" mass="15540">MATRAPVTGSTTVMVDPSLSSISSSAPASSAPQQAAQSVVLRLKRRPKKVTWKEGTVDNESLGRKSSKRSVASSTRRSPSTRITGTTSLTAAAAAARARRGTPARGQAATAADAAPRPPMVTTMAIDLCDWIGMNTDLFSTLKIWKPQ</sequence>
<dbReference type="EnsemblPlants" id="OPUNC05G12760.1">
    <property type="protein sequence ID" value="OPUNC05G12760.1"/>
    <property type="gene ID" value="OPUNC05G12760"/>
</dbReference>
<dbReference type="PANTHER" id="PTHR20835:SF0">
    <property type="entry name" value="E3 UBIQUITIN-PROTEIN LIGASE PPP1R11"/>
    <property type="match status" value="1"/>
</dbReference>
<dbReference type="Gramene" id="OPUNC05G12760.1">
    <property type="protein sequence ID" value="OPUNC05G12760.1"/>
    <property type="gene ID" value="OPUNC05G12760"/>
</dbReference>
<dbReference type="InterPro" id="IPR011107">
    <property type="entry name" value="PPI_Ypi1"/>
</dbReference>
<reference evidence="2" key="2">
    <citation type="submission" date="2018-05" db="EMBL/GenBank/DDBJ databases">
        <title>OpunRS2 (Oryza punctata Reference Sequence Version 2).</title>
        <authorList>
            <person name="Zhang J."/>
            <person name="Kudrna D."/>
            <person name="Lee S."/>
            <person name="Talag J."/>
            <person name="Welchert J."/>
            <person name="Wing R.A."/>
        </authorList>
    </citation>
    <scope>NUCLEOTIDE SEQUENCE [LARGE SCALE GENOMIC DNA]</scope>
</reference>
<evidence type="ECO:0000256" key="1">
    <source>
        <dbReference type="SAM" id="MobiDB-lite"/>
    </source>
</evidence>
<dbReference type="GO" id="GO:0008157">
    <property type="term" value="F:protein phosphatase 1 binding"/>
    <property type="evidence" value="ECO:0007669"/>
    <property type="project" value="TreeGrafter"/>
</dbReference>
<dbReference type="Proteomes" id="UP000026962">
    <property type="component" value="Chromosome 5"/>
</dbReference>
<dbReference type="AlphaFoldDB" id="A0A0E0L1Y1"/>
<dbReference type="GO" id="GO:0004865">
    <property type="term" value="F:protein serine/threonine phosphatase inhibitor activity"/>
    <property type="evidence" value="ECO:0007669"/>
    <property type="project" value="InterPro"/>
</dbReference>
<dbReference type="PANTHER" id="PTHR20835">
    <property type="entry name" value="E3 UBIQUITIN-PROTEIN LIGASE PPP1R11-RELATED"/>
    <property type="match status" value="1"/>
</dbReference>
<dbReference type="STRING" id="4537.A0A0E0L1Y1"/>
<organism evidence="2">
    <name type="scientific">Oryza punctata</name>
    <name type="common">Red rice</name>
    <dbReference type="NCBI Taxonomy" id="4537"/>
    <lineage>
        <taxon>Eukaryota</taxon>
        <taxon>Viridiplantae</taxon>
        <taxon>Streptophyta</taxon>
        <taxon>Embryophyta</taxon>
        <taxon>Tracheophyta</taxon>
        <taxon>Spermatophyta</taxon>
        <taxon>Magnoliopsida</taxon>
        <taxon>Liliopsida</taxon>
        <taxon>Poales</taxon>
        <taxon>Poaceae</taxon>
        <taxon>BOP clade</taxon>
        <taxon>Oryzoideae</taxon>
        <taxon>Oryzeae</taxon>
        <taxon>Oryzinae</taxon>
        <taxon>Oryza</taxon>
    </lineage>
</organism>
<keyword evidence="3" id="KW-1185">Reference proteome</keyword>
<evidence type="ECO:0000313" key="3">
    <source>
        <dbReference type="Proteomes" id="UP000026962"/>
    </source>
</evidence>
<evidence type="ECO:0000313" key="2">
    <source>
        <dbReference type="EnsemblPlants" id="OPUNC05G12760.1"/>
    </source>
</evidence>
<reference evidence="2" key="1">
    <citation type="submission" date="2015-04" db="UniProtKB">
        <authorList>
            <consortium name="EnsemblPlants"/>
        </authorList>
    </citation>
    <scope>IDENTIFICATION</scope>
</reference>
<dbReference type="Pfam" id="PF07491">
    <property type="entry name" value="PPI_Ypi1"/>
    <property type="match status" value="1"/>
</dbReference>
<feature type="compositionally biased region" description="Low complexity" evidence="1">
    <location>
        <begin position="69"/>
        <end position="96"/>
    </location>
</feature>